<feature type="compositionally biased region" description="Polar residues" evidence="2">
    <location>
        <begin position="417"/>
        <end position="440"/>
    </location>
</feature>
<name>A0A813A2L0_9DINO</name>
<proteinExistence type="predicted"/>
<accession>A0A813A2L0</accession>
<feature type="compositionally biased region" description="Polar residues" evidence="2">
    <location>
        <begin position="223"/>
        <end position="234"/>
    </location>
</feature>
<dbReference type="AlphaFoldDB" id="A0A813A2L0"/>
<keyword evidence="4" id="KW-1185">Reference proteome</keyword>
<dbReference type="Proteomes" id="UP000601435">
    <property type="component" value="Unassembled WGS sequence"/>
</dbReference>
<evidence type="ECO:0000256" key="2">
    <source>
        <dbReference type="SAM" id="MobiDB-lite"/>
    </source>
</evidence>
<evidence type="ECO:0000256" key="1">
    <source>
        <dbReference type="SAM" id="Coils"/>
    </source>
</evidence>
<feature type="compositionally biased region" description="Low complexity" evidence="2">
    <location>
        <begin position="639"/>
        <end position="651"/>
    </location>
</feature>
<feature type="region of interest" description="Disordered" evidence="2">
    <location>
        <begin position="416"/>
        <end position="440"/>
    </location>
</feature>
<dbReference type="OrthoDB" id="435563at2759"/>
<feature type="coiled-coil region" evidence="1">
    <location>
        <begin position="449"/>
        <end position="483"/>
    </location>
</feature>
<feature type="compositionally biased region" description="Polar residues" evidence="2">
    <location>
        <begin position="329"/>
        <end position="341"/>
    </location>
</feature>
<gene>
    <name evidence="3" type="ORF">SNEC2469_LOCUS26358</name>
</gene>
<organism evidence="3 4">
    <name type="scientific">Symbiodinium necroappetens</name>
    <dbReference type="NCBI Taxonomy" id="1628268"/>
    <lineage>
        <taxon>Eukaryota</taxon>
        <taxon>Sar</taxon>
        <taxon>Alveolata</taxon>
        <taxon>Dinophyceae</taxon>
        <taxon>Suessiales</taxon>
        <taxon>Symbiodiniaceae</taxon>
        <taxon>Symbiodinium</taxon>
    </lineage>
</organism>
<sequence>MSLPARAPWMEPQLPGQMQLSPAGLPADKFSRACEERMYRGRLPTPRLSDESLQERLRSLEIECQQLRDSNSRLELENSKLKLQVSSSQGGQPSSEALGLPSLLHGSISAAGTQRQVLRSRMRAMLEEQRRLVYELQLEIAEEMSLQPRPTEAEPRQRMPLASTVVTGSARSGPGVWASAQTAPRDLSEPQEAAAPPEEDPLGSWPTACPPWPSSRVPDNELPTRTSTSGSYMQSAPDELHAPSEAAAPPEEESPALAWRPPAATMPTSRMGGSGRPLTASARTAPVRLPSCFMHSAPDELHSPWEGAAPPEQEEPSVVPPIYGREGSARQSRLTRSSVSGSDVAPVEAPPEDEVIVHVVTVSCSEHLERMSGMRLPMPRISDESLQERLRSLEIECQQLRDSNSRLELENSRLKLQVSSSQATSEQPESPSRLSGSISVAETHHQVLRARMRAMLEEQKQLVDELQREIAQVQVQRVNEMGQLQVRPSAEHQPEPKQMMRLKARVLAHSVPALAVLETAGKHIANENEQQWPLPAWKPAVMPTSRKGDRGSRPLTAHSAPDELHSPWEAAAPPEERPSDAHLFFGVRSFAQSGASMDVNVKTDKSATSQSWKRSLGWVRLRPSAASFASSARPQNGGAAVPEEPNAPSEAPSEDDAPRSLGPQKRAHAVKSILQSR</sequence>
<keyword evidence="1" id="KW-0175">Coiled coil</keyword>
<dbReference type="EMBL" id="CAJNJA010053487">
    <property type="protein sequence ID" value="CAE7850625.1"/>
    <property type="molecule type" value="Genomic_DNA"/>
</dbReference>
<feature type="region of interest" description="Disordered" evidence="2">
    <location>
        <begin position="167"/>
        <end position="348"/>
    </location>
</feature>
<evidence type="ECO:0000313" key="4">
    <source>
        <dbReference type="Proteomes" id="UP000601435"/>
    </source>
</evidence>
<feature type="region of interest" description="Disordered" evidence="2">
    <location>
        <begin position="626"/>
        <end position="677"/>
    </location>
</feature>
<comment type="caution">
    <text evidence="3">The sequence shown here is derived from an EMBL/GenBank/DDBJ whole genome shotgun (WGS) entry which is preliminary data.</text>
</comment>
<feature type="region of interest" description="Disordered" evidence="2">
    <location>
        <begin position="1"/>
        <end position="25"/>
    </location>
</feature>
<evidence type="ECO:0000313" key="3">
    <source>
        <dbReference type="EMBL" id="CAE7850625.1"/>
    </source>
</evidence>
<reference evidence="3" key="1">
    <citation type="submission" date="2021-02" db="EMBL/GenBank/DDBJ databases">
        <authorList>
            <person name="Dougan E. K."/>
            <person name="Rhodes N."/>
            <person name="Thang M."/>
            <person name="Chan C."/>
        </authorList>
    </citation>
    <scope>NUCLEOTIDE SEQUENCE</scope>
</reference>
<feature type="coiled-coil region" evidence="1">
    <location>
        <begin position="50"/>
        <end position="84"/>
    </location>
</feature>
<feature type="region of interest" description="Disordered" evidence="2">
    <location>
        <begin position="540"/>
        <end position="579"/>
    </location>
</feature>
<protein>
    <submittedName>
        <fullName evidence="3">Uncharacterized protein</fullName>
    </submittedName>
</protein>